<keyword evidence="10" id="KW-0931">ER-Golgi transport</keyword>
<dbReference type="Gene3D" id="3.30.1380.20">
    <property type="entry name" value="Trafficking protein particle complex subunit 3"/>
    <property type="match status" value="1"/>
</dbReference>
<dbReference type="GO" id="GO:0006888">
    <property type="term" value="P:endoplasmic reticulum to Golgi vesicle-mediated transport"/>
    <property type="evidence" value="ECO:0007669"/>
    <property type="project" value="TreeGrafter"/>
</dbReference>
<evidence type="ECO:0000256" key="12">
    <source>
        <dbReference type="ARBA" id="ARBA00023034"/>
    </source>
</evidence>
<dbReference type="CDD" id="cd14829">
    <property type="entry name" value="Zeta-COP"/>
    <property type="match status" value="1"/>
</dbReference>
<keyword evidence="9" id="KW-0256">Endoplasmic reticulum</keyword>
<dbReference type="GO" id="GO:1990072">
    <property type="term" value="C:TRAPPIII protein complex"/>
    <property type="evidence" value="ECO:0007669"/>
    <property type="project" value="TreeGrafter"/>
</dbReference>
<comment type="subcellular location">
    <subcellularLocation>
        <location evidence="3">Cytoplasmic vesicle</location>
        <location evidence="3">COPI-coated vesicle membrane</location>
        <topology evidence="3">Peripheral membrane protein</topology>
        <orientation evidence="3">Cytoplasmic side</orientation>
    </subcellularLocation>
    <subcellularLocation>
        <location evidence="1">Endoplasmic reticulum</location>
    </subcellularLocation>
    <subcellularLocation>
        <location evidence="2">Golgi apparatus membrane</location>
        <topology evidence="2">Peripheral membrane protein</topology>
        <orientation evidence="2">Cytoplasmic side</orientation>
    </subcellularLocation>
</comment>
<feature type="domain" description="AP complex mu/sigma subunit" evidence="18">
    <location>
        <begin position="11"/>
        <end position="154"/>
    </location>
</feature>
<proteinExistence type="inferred from homology"/>
<evidence type="ECO:0000256" key="1">
    <source>
        <dbReference type="ARBA" id="ARBA00004240"/>
    </source>
</evidence>
<dbReference type="GO" id="GO:0000139">
    <property type="term" value="C:Golgi membrane"/>
    <property type="evidence" value="ECO:0007669"/>
    <property type="project" value="UniProtKB-SubCell"/>
</dbReference>
<evidence type="ECO:0000256" key="8">
    <source>
        <dbReference type="ARBA" id="ARBA00022490"/>
    </source>
</evidence>
<evidence type="ECO:0000259" key="18">
    <source>
        <dbReference type="Pfam" id="PF01217"/>
    </source>
</evidence>
<reference evidence="19" key="1">
    <citation type="submission" date="2020-05" db="EMBL/GenBank/DDBJ databases">
        <title>Mycena genomes resolve the evolution of fungal bioluminescence.</title>
        <authorList>
            <person name="Tsai I.J."/>
        </authorList>
    </citation>
    <scope>NUCLEOTIDE SEQUENCE</scope>
    <source>
        <strain evidence="19">CCC161011</strain>
    </source>
</reference>
<sequence length="436" mass="48591">MSGMNLSLYSINAFLILDTEGSRVLAKYYRPKSHPQGESKEFLTLKEQKAFEKGLWQKTKKPGGDIILYDGHLAVYKHSLDLILYFIAGPSENELMLSTALNNFVDALTLLLRNQIEKRGVLESLDLVLLCLDETIDDGIIVDTDPAAIASRVSRPRPDTTEIIINEQTIMSAYQTVKEKMAQRIGQLYHTPMAYSQPHSRVSVLSTSSQSSSVEHLSPAASSTRFSLPSIPTTPNALTQSRPAGVRPNIYDRNLNKTRITEVSGAAFTFLFSEIVQYTQKRVSGINDLERRLNTLGYRIGARVLELMTWRAEAASKAPKREIRLLPALMSIHTQVWRAVFGKPADAIEKSVDNADEYMIIDNDPLVERYISVPKDMSQLSCSSFTAGIVEAVLDGLGFPARVTAHNTPTTQYPSRTTILIKLEKSVLEREEVLKG</sequence>
<comment type="caution">
    <text evidence="19">The sequence shown here is derived from an EMBL/GenBank/DDBJ whole genome shotgun (WGS) entry which is preliminary data.</text>
</comment>
<keyword evidence="14" id="KW-0968">Cytoplasmic vesicle</keyword>
<evidence type="ECO:0000256" key="17">
    <source>
        <dbReference type="SAM" id="MobiDB-lite"/>
    </source>
</evidence>
<evidence type="ECO:0000256" key="16">
    <source>
        <dbReference type="ARBA" id="ARBA00075766"/>
    </source>
</evidence>
<organism evidence="19 20">
    <name type="scientific">Mycena venus</name>
    <dbReference type="NCBI Taxonomy" id="2733690"/>
    <lineage>
        <taxon>Eukaryota</taxon>
        <taxon>Fungi</taxon>
        <taxon>Dikarya</taxon>
        <taxon>Basidiomycota</taxon>
        <taxon>Agaricomycotina</taxon>
        <taxon>Agaricomycetes</taxon>
        <taxon>Agaricomycetidae</taxon>
        <taxon>Agaricales</taxon>
        <taxon>Marasmiineae</taxon>
        <taxon>Mycenaceae</taxon>
        <taxon>Mycena</taxon>
    </lineage>
</organism>
<evidence type="ECO:0000313" key="19">
    <source>
        <dbReference type="EMBL" id="KAF7348460.1"/>
    </source>
</evidence>
<evidence type="ECO:0000256" key="11">
    <source>
        <dbReference type="ARBA" id="ARBA00022927"/>
    </source>
</evidence>
<comment type="function">
    <text evidence="15">The coatomer is a cytosolic protein complex that binds to dilysine motifs and reversibly associates with Golgi non-clathrin-coated vesicles, which further mediate biosynthetic protein transport from the ER, via the Golgi up to the trans Golgi network. Coatomer complex is required for budding from Golgi membranes, and is essential for the retrograde Golgi-to-ER transport of dilysine-tagged proteins. The zeta subunit may be involved in regulating the coat assembly and, hence, the rate of biosynthetic protein transport due to its association-dissociation properties with the coatomer complex.</text>
</comment>
<dbReference type="Proteomes" id="UP000620124">
    <property type="component" value="Unassembled WGS sequence"/>
</dbReference>
<evidence type="ECO:0000256" key="15">
    <source>
        <dbReference type="ARBA" id="ARBA00045555"/>
    </source>
</evidence>
<evidence type="ECO:0000256" key="3">
    <source>
        <dbReference type="ARBA" id="ARBA00004347"/>
    </source>
</evidence>
<dbReference type="SUPFAM" id="SSF64356">
    <property type="entry name" value="SNARE-like"/>
    <property type="match status" value="1"/>
</dbReference>
<evidence type="ECO:0000256" key="2">
    <source>
        <dbReference type="ARBA" id="ARBA00004255"/>
    </source>
</evidence>
<dbReference type="OrthoDB" id="10254842at2759"/>
<dbReference type="InterPro" id="IPR011012">
    <property type="entry name" value="Longin-like_dom_sf"/>
</dbReference>
<dbReference type="EMBL" id="JACAZI010000011">
    <property type="protein sequence ID" value="KAF7348460.1"/>
    <property type="molecule type" value="Genomic_DNA"/>
</dbReference>
<comment type="similarity">
    <text evidence="5">Belongs to the adaptor complexes small subunit family.</text>
</comment>
<dbReference type="InterPro" id="IPR022775">
    <property type="entry name" value="AP_mu_sigma_su"/>
</dbReference>
<evidence type="ECO:0000313" key="20">
    <source>
        <dbReference type="Proteomes" id="UP000620124"/>
    </source>
</evidence>
<evidence type="ECO:0000256" key="5">
    <source>
        <dbReference type="ARBA" id="ARBA00006972"/>
    </source>
</evidence>
<dbReference type="InterPro" id="IPR007194">
    <property type="entry name" value="TRAPP_component"/>
</dbReference>
<dbReference type="InterPro" id="IPR016696">
    <property type="entry name" value="TRAPP-I_su5"/>
</dbReference>
<dbReference type="PANTHER" id="PTHR20902">
    <property type="entry name" value="41-2 PROTEIN ANTIGEN-RELATED"/>
    <property type="match status" value="1"/>
</dbReference>
<keyword evidence="8" id="KW-0963">Cytoplasm</keyword>
<dbReference type="GO" id="GO:0005783">
    <property type="term" value="C:endoplasmic reticulum"/>
    <property type="evidence" value="ECO:0007669"/>
    <property type="project" value="UniProtKB-SubCell"/>
</dbReference>
<gene>
    <name evidence="19" type="ORF">MVEN_01363000</name>
</gene>
<protein>
    <recommendedName>
        <fullName evidence="16">Zeta-coat protein</fullName>
    </recommendedName>
</protein>
<dbReference type="AlphaFoldDB" id="A0A8H7CSD8"/>
<name>A0A8H7CSD8_9AGAR</name>
<evidence type="ECO:0000256" key="6">
    <source>
        <dbReference type="ARBA" id="ARBA00011775"/>
    </source>
</evidence>
<dbReference type="GO" id="GO:1990071">
    <property type="term" value="C:TRAPPII protein complex"/>
    <property type="evidence" value="ECO:0007669"/>
    <property type="project" value="TreeGrafter"/>
</dbReference>
<dbReference type="FunFam" id="3.30.1380.20:FF:000002">
    <property type="entry name" value="Trafficking protein particle complex subunit"/>
    <property type="match status" value="1"/>
</dbReference>
<accession>A0A8H7CSD8</accession>
<evidence type="ECO:0000256" key="4">
    <source>
        <dbReference type="ARBA" id="ARBA00006218"/>
    </source>
</evidence>
<dbReference type="Gene3D" id="3.30.450.60">
    <property type="match status" value="1"/>
</dbReference>
<dbReference type="PANTHER" id="PTHR20902:SF0">
    <property type="entry name" value="TRAFFICKING PROTEIN PARTICLE COMPLEX SUBUNIT 5"/>
    <property type="match status" value="1"/>
</dbReference>
<evidence type="ECO:0000256" key="9">
    <source>
        <dbReference type="ARBA" id="ARBA00022824"/>
    </source>
</evidence>
<dbReference type="GO" id="GO:0015031">
    <property type="term" value="P:protein transport"/>
    <property type="evidence" value="ECO:0007669"/>
    <property type="project" value="UniProtKB-KW"/>
</dbReference>
<evidence type="ECO:0000256" key="14">
    <source>
        <dbReference type="ARBA" id="ARBA00023329"/>
    </source>
</evidence>
<dbReference type="GO" id="GO:0030663">
    <property type="term" value="C:COPI-coated vesicle membrane"/>
    <property type="evidence" value="ECO:0007669"/>
    <property type="project" value="UniProtKB-SubCell"/>
</dbReference>
<evidence type="ECO:0000256" key="10">
    <source>
        <dbReference type="ARBA" id="ARBA00022892"/>
    </source>
</evidence>
<dbReference type="FunFam" id="3.30.450.60:FF:000013">
    <property type="entry name" value="Coatomer subunit zeta"/>
    <property type="match status" value="1"/>
</dbReference>
<comment type="similarity">
    <text evidence="4">Belongs to the TRAPP small subunits family. BET3 subfamily.</text>
</comment>
<dbReference type="CDD" id="cd14943">
    <property type="entry name" value="TRAPPC5_Trs31"/>
    <property type="match status" value="1"/>
</dbReference>
<dbReference type="Pfam" id="PF04051">
    <property type="entry name" value="TRAPP"/>
    <property type="match status" value="1"/>
</dbReference>
<evidence type="ECO:0000256" key="13">
    <source>
        <dbReference type="ARBA" id="ARBA00023136"/>
    </source>
</evidence>
<keyword evidence="20" id="KW-1185">Reference proteome</keyword>
<dbReference type="SUPFAM" id="SSF111126">
    <property type="entry name" value="Ligand-binding domain in the NO signalling and Golgi transport"/>
    <property type="match status" value="1"/>
</dbReference>
<comment type="subunit">
    <text evidence="6">Oligomeric complex that consists of at least the alpha, beta, beta', gamma, delta, epsilon and zeta subunits.</text>
</comment>
<keyword evidence="11" id="KW-0653">Protein transport</keyword>
<keyword evidence="12" id="KW-0333">Golgi apparatus</keyword>
<dbReference type="InterPro" id="IPR024096">
    <property type="entry name" value="NO_sig/Golgi_transp_ligand-bd"/>
</dbReference>
<evidence type="ECO:0000256" key="7">
    <source>
        <dbReference type="ARBA" id="ARBA00022448"/>
    </source>
</evidence>
<dbReference type="Pfam" id="PF01217">
    <property type="entry name" value="Clat_adaptor_s"/>
    <property type="match status" value="1"/>
</dbReference>
<feature type="region of interest" description="Disordered" evidence="17">
    <location>
        <begin position="216"/>
        <end position="245"/>
    </location>
</feature>
<keyword evidence="7" id="KW-0813">Transport</keyword>
<keyword evidence="13" id="KW-0472">Membrane</keyword>
<dbReference type="GO" id="GO:1990070">
    <property type="term" value="C:TRAPPI protein complex"/>
    <property type="evidence" value="ECO:0007669"/>
    <property type="project" value="TreeGrafter"/>
</dbReference>
<feature type="compositionally biased region" description="Polar residues" evidence="17">
    <location>
        <begin position="220"/>
        <end position="242"/>
    </location>
</feature>